<evidence type="ECO:0000256" key="1">
    <source>
        <dbReference type="SAM" id="Coils"/>
    </source>
</evidence>
<gene>
    <name evidence="3" type="ORF">PCOR1329_LOCUS407</name>
</gene>
<dbReference type="Proteomes" id="UP001189429">
    <property type="component" value="Unassembled WGS sequence"/>
</dbReference>
<feature type="non-terminal residue" evidence="3">
    <location>
        <position position="1"/>
    </location>
</feature>
<keyword evidence="4" id="KW-1185">Reference proteome</keyword>
<organism evidence="3 4">
    <name type="scientific">Prorocentrum cordatum</name>
    <dbReference type="NCBI Taxonomy" id="2364126"/>
    <lineage>
        <taxon>Eukaryota</taxon>
        <taxon>Sar</taxon>
        <taxon>Alveolata</taxon>
        <taxon>Dinophyceae</taxon>
        <taxon>Prorocentrales</taxon>
        <taxon>Prorocentraceae</taxon>
        <taxon>Prorocentrum</taxon>
    </lineage>
</organism>
<reference evidence="3" key="1">
    <citation type="submission" date="2023-10" db="EMBL/GenBank/DDBJ databases">
        <authorList>
            <person name="Chen Y."/>
            <person name="Shah S."/>
            <person name="Dougan E. K."/>
            <person name="Thang M."/>
            <person name="Chan C."/>
        </authorList>
    </citation>
    <scope>NUCLEOTIDE SEQUENCE [LARGE SCALE GENOMIC DNA]</scope>
</reference>
<protein>
    <recommendedName>
        <fullName evidence="5">Meiosis-specific nuclear structural protein 1</fullName>
    </recommendedName>
</protein>
<proteinExistence type="predicted"/>
<dbReference type="EMBL" id="CAUYUJ010000079">
    <property type="protein sequence ID" value="CAK0788544.1"/>
    <property type="molecule type" value="Genomic_DNA"/>
</dbReference>
<sequence length="271" mass="32570">ALNQRLDQQQYYQSEHHQHLDYFDEQRRAQQPRDDELKECHLECARQKQQLTDYEHEVAQETPRRTASALKRQEQAAGRALTEKLETEMQHNLQHQLRSGQSVNDEGVHRKEVEDLNRRLHNEMSSFEHRYREVMNENLANAHRQKMQCDEDAHAKEQLFIEHGEVQAQSPDKQRNQFRQLEEWKEHEEQRARGSILIQQQRHHQRHEAFQATLEAEAHRDRVQEEHIEKALQRAKITPDDFDKDIFGGLTRDLRDREGARRRIQHLAEIE</sequence>
<name>A0ABN9P775_9DINO</name>
<evidence type="ECO:0008006" key="5">
    <source>
        <dbReference type="Google" id="ProtNLM"/>
    </source>
</evidence>
<evidence type="ECO:0000313" key="4">
    <source>
        <dbReference type="Proteomes" id="UP001189429"/>
    </source>
</evidence>
<evidence type="ECO:0000256" key="2">
    <source>
        <dbReference type="SAM" id="MobiDB-lite"/>
    </source>
</evidence>
<feature type="non-terminal residue" evidence="3">
    <location>
        <position position="271"/>
    </location>
</feature>
<feature type="coiled-coil region" evidence="1">
    <location>
        <begin position="110"/>
        <end position="137"/>
    </location>
</feature>
<keyword evidence="1" id="KW-0175">Coiled coil</keyword>
<evidence type="ECO:0000313" key="3">
    <source>
        <dbReference type="EMBL" id="CAK0788544.1"/>
    </source>
</evidence>
<accession>A0ABN9P775</accession>
<comment type="caution">
    <text evidence="3">The sequence shown here is derived from an EMBL/GenBank/DDBJ whole genome shotgun (WGS) entry which is preliminary data.</text>
</comment>
<feature type="region of interest" description="Disordered" evidence="2">
    <location>
        <begin position="59"/>
        <end position="78"/>
    </location>
</feature>